<comment type="caution">
    <text evidence="1">The sequence shown here is derived from an EMBL/GenBank/DDBJ whole genome shotgun (WGS) entry which is preliminary data.</text>
</comment>
<reference evidence="1" key="1">
    <citation type="submission" date="2021-02" db="EMBL/GenBank/DDBJ databases">
        <authorList>
            <consortium name="DOE Joint Genome Institute"/>
            <person name="Ahrendt S."/>
            <person name="Looney B.P."/>
            <person name="Miyauchi S."/>
            <person name="Morin E."/>
            <person name="Drula E."/>
            <person name="Courty P.E."/>
            <person name="Chicoki N."/>
            <person name="Fauchery L."/>
            <person name="Kohler A."/>
            <person name="Kuo A."/>
            <person name="Labutti K."/>
            <person name="Pangilinan J."/>
            <person name="Lipzen A."/>
            <person name="Riley R."/>
            <person name="Andreopoulos W."/>
            <person name="He G."/>
            <person name="Johnson J."/>
            <person name="Barry K.W."/>
            <person name="Grigoriev I.V."/>
            <person name="Nagy L."/>
            <person name="Hibbett D."/>
            <person name="Henrissat B."/>
            <person name="Matheny P.B."/>
            <person name="Labbe J."/>
            <person name="Martin F."/>
        </authorList>
    </citation>
    <scope>NUCLEOTIDE SEQUENCE</scope>
    <source>
        <strain evidence="1">EC-137</strain>
    </source>
</reference>
<evidence type="ECO:0000313" key="2">
    <source>
        <dbReference type="Proteomes" id="UP000814128"/>
    </source>
</evidence>
<proteinExistence type="predicted"/>
<dbReference type="EMBL" id="MU273498">
    <property type="protein sequence ID" value="KAI0034553.1"/>
    <property type="molecule type" value="Genomic_DNA"/>
</dbReference>
<sequence>TYYTIMTVGNISFRAAIDTGSADFWLLSTGCTDNACNNLPKYPLLYDSPSFTAVNGNSTQFNASFADTTRVSGFVARETVQLASLSVSQQAFGLANTSNVTLVDDVSGVLGLGFPRLSTIHSLAMNATPVFTTLAQQGSLVYPVFGVGLTRSAPWGSLTLGAVDSTFVKNASLIGWNEVLPFEPFVGSTGNASSYLQWAITMSNITVGNQSIQPIPSYPQANRNKSIALIDVGTEGIFGPYQDVERIFSNVDTSRLVDDSGQWAIPCDTQATITFAFGDQNYTLLPSDFLIGPVSTNPSLCLSWPKASAPTGDGIDWQLGSAFLRTVYTIFGYGIANKEPPVIGFYPLQPSNATSPLQPLAQQSLSALFSSLSLTVATTLPNSLLSTPTPTVPSYIFNTSVATSSPVQSDLAASTYAPIFRSGRLADITDLPELVPGQVTITSDGVVITSTVLPPTQSASLGSYPGQPSGALTTRATWPIAAIVLSVVACIVRLF</sequence>
<protein>
    <submittedName>
        <fullName evidence="1">Aspartic peptidase domain-containing protein</fullName>
    </submittedName>
</protein>
<accession>A0ACB8QSR7</accession>
<gene>
    <name evidence="1" type="ORF">K488DRAFT_45189</name>
</gene>
<feature type="non-terminal residue" evidence="1">
    <location>
        <position position="1"/>
    </location>
</feature>
<organism evidence="1 2">
    <name type="scientific">Vararia minispora EC-137</name>
    <dbReference type="NCBI Taxonomy" id="1314806"/>
    <lineage>
        <taxon>Eukaryota</taxon>
        <taxon>Fungi</taxon>
        <taxon>Dikarya</taxon>
        <taxon>Basidiomycota</taxon>
        <taxon>Agaricomycotina</taxon>
        <taxon>Agaricomycetes</taxon>
        <taxon>Russulales</taxon>
        <taxon>Lachnocladiaceae</taxon>
        <taxon>Vararia</taxon>
    </lineage>
</organism>
<dbReference type="Proteomes" id="UP000814128">
    <property type="component" value="Unassembled WGS sequence"/>
</dbReference>
<name>A0ACB8QSR7_9AGAM</name>
<keyword evidence="2" id="KW-1185">Reference proteome</keyword>
<reference evidence="1" key="2">
    <citation type="journal article" date="2022" name="New Phytol.">
        <title>Evolutionary transition to the ectomycorrhizal habit in the genomes of a hyperdiverse lineage of mushroom-forming fungi.</title>
        <authorList>
            <person name="Looney B."/>
            <person name="Miyauchi S."/>
            <person name="Morin E."/>
            <person name="Drula E."/>
            <person name="Courty P.E."/>
            <person name="Kohler A."/>
            <person name="Kuo A."/>
            <person name="LaButti K."/>
            <person name="Pangilinan J."/>
            <person name="Lipzen A."/>
            <person name="Riley R."/>
            <person name="Andreopoulos W."/>
            <person name="He G."/>
            <person name="Johnson J."/>
            <person name="Nolan M."/>
            <person name="Tritt A."/>
            <person name="Barry K.W."/>
            <person name="Grigoriev I.V."/>
            <person name="Nagy L.G."/>
            <person name="Hibbett D."/>
            <person name="Henrissat B."/>
            <person name="Matheny P.B."/>
            <person name="Labbe J."/>
            <person name="Martin F.M."/>
        </authorList>
    </citation>
    <scope>NUCLEOTIDE SEQUENCE</scope>
    <source>
        <strain evidence="1">EC-137</strain>
    </source>
</reference>
<evidence type="ECO:0000313" key="1">
    <source>
        <dbReference type="EMBL" id="KAI0034553.1"/>
    </source>
</evidence>